<keyword evidence="9 13" id="KW-1133">Transmembrane helix</keyword>
<evidence type="ECO:0000256" key="8">
    <source>
        <dbReference type="ARBA" id="ARBA00022982"/>
    </source>
</evidence>
<name>A0A4R6RKU5_9HYPH</name>
<evidence type="ECO:0000313" key="16">
    <source>
        <dbReference type="Proteomes" id="UP000294547"/>
    </source>
</evidence>
<evidence type="ECO:0000256" key="7">
    <source>
        <dbReference type="ARBA" id="ARBA00022723"/>
    </source>
</evidence>
<evidence type="ECO:0000256" key="4">
    <source>
        <dbReference type="ARBA" id="ARBA00022475"/>
    </source>
</evidence>
<gene>
    <name evidence="15" type="ORF">EDD54_1128</name>
</gene>
<evidence type="ECO:0000256" key="9">
    <source>
        <dbReference type="ARBA" id="ARBA00022989"/>
    </source>
</evidence>
<sequence length="165" mass="17849">MALATRTGYSPIQILLHWLIAALVLFQLVFGESMAEAVEAAEEGRTLDAGDQFMASAHYWVGIAILALVALRLVVRLGTGAPAPIGEGVMVKAATAMHHLFYLLLVAVPVTGLMGFYLGDPWGELHQFSKPVFIVLIVLHAAGALFHAFVLRDETLKRMLVPTKS</sequence>
<dbReference type="PANTHER" id="PTHR30529:SF1">
    <property type="entry name" value="CYTOCHROME B561 HOMOLOG 2"/>
    <property type="match status" value="1"/>
</dbReference>
<accession>A0A4R6RKU5</accession>
<dbReference type="EMBL" id="SNXY01000006">
    <property type="protein sequence ID" value="TDP87239.1"/>
    <property type="molecule type" value="Genomic_DNA"/>
</dbReference>
<feature type="transmembrane region" description="Helical" evidence="13">
    <location>
        <begin position="12"/>
        <end position="30"/>
    </location>
</feature>
<keyword evidence="7" id="KW-0479">Metal-binding</keyword>
<keyword evidence="8" id="KW-0249">Electron transport</keyword>
<dbReference type="OrthoDB" id="8156287at2"/>
<organism evidence="15 16">
    <name type="scientific">Oharaeibacter diazotrophicus</name>
    <dbReference type="NCBI Taxonomy" id="1920512"/>
    <lineage>
        <taxon>Bacteria</taxon>
        <taxon>Pseudomonadati</taxon>
        <taxon>Pseudomonadota</taxon>
        <taxon>Alphaproteobacteria</taxon>
        <taxon>Hyphomicrobiales</taxon>
        <taxon>Pleomorphomonadaceae</taxon>
        <taxon>Oharaeibacter</taxon>
    </lineage>
</organism>
<dbReference type="RefSeq" id="WP_126535778.1">
    <property type="nucleotide sequence ID" value="NZ_BSPM01000008.1"/>
</dbReference>
<dbReference type="Proteomes" id="UP000294547">
    <property type="component" value="Unassembled WGS sequence"/>
</dbReference>
<dbReference type="Gene3D" id="1.20.950.20">
    <property type="entry name" value="Transmembrane di-heme cytochromes, Chain C"/>
    <property type="match status" value="1"/>
</dbReference>
<evidence type="ECO:0000256" key="10">
    <source>
        <dbReference type="ARBA" id="ARBA00023004"/>
    </source>
</evidence>
<dbReference type="InterPro" id="IPR016174">
    <property type="entry name" value="Di-haem_cyt_TM"/>
</dbReference>
<proteinExistence type="inferred from homology"/>
<dbReference type="GO" id="GO:0009055">
    <property type="term" value="F:electron transfer activity"/>
    <property type="evidence" value="ECO:0007669"/>
    <property type="project" value="InterPro"/>
</dbReference>
<evidence type="ECO:0000256" key="1">
    <source>
        <dbReference type="ARBA" id="ARBA00001970"/>
    </source>
</evidence>
<feature type="transmembrane region" description="Helical" evidence="13">
    <location>
        <begin position="100"/>
        <end position="119"/>
    </location>
</feature>
<feature type="domain" description="Cytochrome b561 bacterial/Ni-hydrogenase" evidence="14">
    <location>
        <begin position="9"/>
        <end position="160"/>
    </location>
</feature>
<keyword evidence="6 13" id="KW-0812">Transmembrane</keyword>
<evidence type="ECO:0000259" key="14">
    <source>
        <dbReference type="Pfam" id="PF01292"/>
    </source>
</evidence>
<evidence type="ECO:0000256" key="12">
    <source>
        <dbReference type="ARBA" id="ARBA00037975"/>
    </source>
</evidence>
<dbReference type="SUPFAM" id="SSF81342">
    <property type="entry name" value="Transmembrane di-heme cytochromes"/>
    <property type="match status" value="1"/>
</dbReference>
<keyword evidence="16" id="KW-1185">Reference proteome</keyword>
<evidence type="ECO:0000256" key="11">
    <source>
        <dbReference type="ARBA" id="ARBA00023136"/>
    </source>
</evidence>
<comment type="cofactor">
    <cofactor evidence="1">
        <name>heme b</name>
        <dbReference type="ChEBI" id="CHEBI:60344"/>
    </cofactor>
</comment>
<keyword evidence="3" id="KW-0813">Transport</keyword>
<evidence type="ECO:0000256" key="6">
    <source>
        <dbReference type="ARBA" id="ARBA00022692"/>
    </source>
</evidence>
<evidence type="ECO:0000313" key="15">
    <source>
        <dbReference type="EMBL" id="TDP87239.1"/>
    </source>
</evidence>
<dbReference type="GO" id="GO:0046872">
    <property type="term" value="F:metal ion binding"/>
    <property type="evidence" value="ECO:0007669"/>
    <property type="project" value="UniProtKB-KW"/>
</dbReference>
<dbReference type="PANTHER" id="PTHR30529">
    <property type="entry name" value="CYTOCHROME B561"/>
    <property type="match status" value="1"/>
</dbReference>
<feature type="transmembrane region" description="Helical" evidence="13">
    <location>
        <begin position="57"/>
        <end position="75"/>
    </location>
</feature>
<dbReference type="GO" id="GO:0005886">
    <property type="term" value="C:plasma membrane"/>
    <property type="evidence" value="ECO:0007669"/>
    <property type="project" value="UniProtKB-SubCell"/>
</dbReference>
<reference evidence="15 16" key="1">
    <citation type="submission" date="2019-03" db="EMBL/GenBank/DDBJ databases">
        <title>Genomic Encyclopedia of Type Strains, Phase IV (KMG-IV): sequencing the most valuable type-strain genomes for metagenomic binning, comparative biology and taxonomic classification.</title>
        <authorList>
            <person name="Goeker M."/>
        </authorList>
    </citation>
    <scope>NUCLEOTIDE SEQUENCE [LARGE SCALE GENOMIC DNA]</scope>
    <source>
        <strain evidence="15 16">DSM 102969</strain>
    </source>
</reference>
<dbReference type="AlphaFoldDB" id="A0A4R6RKU5"/>
<keyword evidence="11 13" id="KW-0472">Membrane</keyword>
<evidence type="ECO:0000256" key="3">
    <source>
        <dbReference type="ARBA" id="ARBA00022448"/>
    </source>
</evidence>
<feature type="transmembrane region" description="Helical" evidence="13">
    <location>
        <begin position="131"/>
        <end position="151"/>
    </location>
</feature>
<evidence type="ECO:0000256" key="13">
    <source>
        <dbReference type="SAM" id="Phobius"/>
    </source>
</evidence>
<evidence type="ECO:0000256" key="2">
    <source>
        <dbReference type="ARBA" id="ARBA00004651"/>
    </source>
</evidence>
<comment type="similarity">
    <text evidence="12">Belongs to the cytochrome b561 family.</text>
</comment>
<keyword evidence="5" id="KW-0349">Heme</keyword>
<evidence type="ECO:0000256" key="5">
    <source>
        <dbReference type="ARBA" id="ARBA00022617"/>
    </source>
</evidence>
<dbReference type="InterPro" id="IPR052168">
    <property type="entry name" value="Cytochrome_b561_oxidase"/>
</dbReference>
<dbReference type="Pfam" id="PF01292">
    <property type="entry name" value="Ni_hydr_CYTB"/>
    <property type="match status" value="1"/>
</dbReference>
<dbReference type="GO" id="GO:0020037">
    <property type="term" value="F:heme binding"/>
    <property type="evidence" value="ECO:0007669"/>
    <property type="project" value="TreeGrafter"/>
</dbReference>
<dbReference type="GO" id="GO:0022904">
    <property type="term" value="P:respiratory electron transport chain"/>
    <property type="evidence" value="ECO:0007669"/>
    <property type="project" value="InterPro"/>
</dbReference>
<keyword evidence="4" id="KW-1003">Cell membrane</keyword>
<comment type="subcellular location">
    <subcellularLocation>
        <location evidence="2">Cell membrane</location>
        <topology evidence="2">Multi-pass membrane protein</topology>
    </subcellularLocation>
</comment>
<dbReference type="InterPro" id="IPR011577">
    <property type="entry name" value="Cyt_b561_bac/Ni-Hgenase"/>
</dbReference>
<protein>
    <submittedName>
        <fullName evidence="15">Cytochrome b561</fullName>
    </submittedName>
</protein>
<keyword evidence="10" id="KW-0408">Iron</keyword>
<comment type="caution">
    <text evidence="15">The sequence shown here is derived from an EMBL/GenBank/DDBJ whole genome shotgun (WGS) entry which is preliminary data.</text>
</comment>